<sequence length="230" mass="25042">MLAGARMGRTAVWIEAHNIAAEAITVIAPDTRLNAEQVAVIDGRGRVEPLREDVGAHHLLFAREQADGRIVSAASWWNFPTPGTSPREVLGRVRGGLELMPVDLPDRGPYREGTRHGFVLRMDGAPLAGVRVVLESSQGSRVVFHSDAAGVIDVLLPRDFDPAQVDREGRQARADFVLFARIERDGVEHLSAFNGPYGPDPMRQRDLSGGVAFMLLGMALAVPLLRSRRG</sequence>
<evidence type="ECO:0008006" key="4">
    <source>
        <dbReference type="Google" id="ProtNLM"/>
    </source>
</evidence>
<evidence type="ECO:0000313" key="2">
    <source>
        <dbReference type="EMBL" id="PTD98160.1"/>
    </source>
</evidence>
<keyword evidence="1" id="KW-0472">Membrane</keyword>
<reference evidence="2 3" key="1">
    <citation type="submission" date="2018-03" db="EMBL/GenBank/DDBJ databases">
        <authorList>
            <person name="Keele B.F."/>
        </authorList>
    </citation>
    <scope>NUCLEOTIDE SEQUENCE [LARGE SCALE GENOMIC DNA]</scope>
    <source>
        <strain evidence="2 3">D20</strain>
    </source>
</reference>
<reference evidence="2 3" key="2">
    <citation type="submission" date="2018-04" db="EMBL/GenBank/DDBJ databases">
        <title>Thauera lacus sp. nov., isolated from an saline lake in Inner Mongolia, China.</title>
        <authorList>
            <person name="Liang Q.-Y."/>
        </authorList>
    </citation>
    <scope>NUCLEOTIDE SEQUENCE [LARGE SCALE GENOMIC DNA]</scope>
    <source>
        <strain evidence="2 3">D20</strain>
    </source>
</reference>
<keyword evidence="1" id="KW-1133">Transmembrane helix</keyword>
<evidence type="ECO:0000256" key="1">
    <source>
        <dbReference type="SAM" id="Phobius"/>
    </source>
</evidence>
<feature type="transmembrane region" description="Helical" evidence="1">
    <location>
        <begin position="207"/>
        <end position="225"/>
    </location>
</feature>
<dbReference type="EMBL" id="PZKC01000001">
    <property type="protein sequence ID" value="PTD98160.1"/>
    <property type="molecule type" value="Genomic_DNA"/>
</dbReference>
<proteinExistence type="predicted"/>
<keyword evidence="1" id="KW-0812">Transmembrane</keyword>
<organism evidence="2 3">
    <name type="scientific">Pseudothauera lacus</name>
    <dbReference type="NCBI Taxonomy" id="2136175"/>
    <lineage>
        <taxon>Bacteria</taxon>
        <taxon>Pseudomonadati</taxon>
        <taxon>Pseudomonadota</taxon>
        <taxon>Betaproteobacteria</taxon>
        <taxon>Rhodocyclales</taxon>
        <taxon>Zoogloeaceae</taxon>
        <taxon>Pseudothauera</taxon>
    </lineage>
</organism>
<protein>
    <recommendedName>
        <fullName evidence="4">DUF4198 domain-containing protein</fullName>
    </recommendedName>
</protein>
<name>A0A2T4IK73_9RHOO</name>
<gene>
    <name evidence="2" type="ORF">C8261_01765</name>
</gene>
<evidence type="ECO:0000313" key="3">
    <source>
        <dbReference type="Proteomes" id="UP000241193"/>
    </source>
</evidence>
<dbReference type="AlphaFoldDB" id="A0A2T4IK73"/>
<accession>A0A2T4IK73</accession>
<comment type="caution">
    <text evidence="2">The sequence shown here is derived from an EMBL/GenBank/DDBJ whole genome shotgun (WGS) entry which is preliminary data.</text>
</comment>
<keyword evidence="3" id="KW-1185">Reference proteome</keyword>
<dbReference type="Proteomes" id="UP000241193">
    <property type="component" value="Unassembled WGS sequence"/>
</dbReference>